<dbReference type="GO" id="GO:0005524">
    <property type="term" value="F:ATP binding"/>
    <property type="evidence" value="ECO:0007669"/>
    <property type="project" value="UniProtKB-UniRule"/>
</dbReference>
<proteinExistence type="predicted"/>
<keyword evidence="1" id="KW-0547">Nucleotide-binding</keyword>
<dbReference type="InterPro" id="IPR011009">
    <property type="entry name" value="Kinase-like_dom_sf"/>
</dbReference>
<evidence type="ECO:0000256" key="1">
    <source>
        <dbReference type="PROSITE-ProRule" id="PRU10141"/>
    </source>
</evidence>
<accession>L2GMD0</accession>
<dbReference type="InParanoid" id="L2GMD0"/>
<name>L2GMD0_VITCO</name>
<dbReference type="RefSeq" id="XP_007604714.1">
    <property type="nucleotide sequence ID" value="XM_007604652.1"/>
</dbReference>
<dbReference type="Gene3D" id="1.10.510.10">
    <property type="entry name" value="Transferase(Phosphotransferase) domain 1"/>
    <property type="match status" value="1"/>
</dbReference>
<organism evidence="2 3">
    <name type="scientific">Vittaforma corneae (strain ATCC 50505)</name>
    <name type="common">Microsporidian parasite</name>
    <name type="synonym">Nosema corneum</name>
    <dbReference type="NCBI Taxonomy" id="993615"/>
    <lineage>
        <taxon>Eukaryota</taxon>
        <taxon>Fungi</taxon>
        <taxon>Fungi incertae sedis</taxon>
        <taxon>Microsporidia</taxon>
        <taxon>Nosematidae</taxon>
        <taxon>Vittaforma</taxon>
    </lineage>
</organism>
<keyword evidence="1" id="KW-0067">ATP-binding</keyword>
<evidence type="ECO:0008006" key="4">
    <source>
        <dbReference type="Google" id="ProtNLM"/>
    </source>
</evidence>
<dbReference type="OrthoDB" id="2649at2759"/>
<dbReference type="Proteomes" id="UP000011082">
    <property type="component" value="Unassembled WGS sequence"/>
</dbReference>
<dbReference type="GeneID" id="19881979"/>
<dbReference type="VEuPathDB" id="MicrosporidiaDB:VICG_01268"/>
<dbReference type="InterPro" id="IPR017441">
    <property type="entry name" value="Protein_kinase_ATP_BS"/>
</dbReference>
<dbReference type="PROSITE" id="PS00107">
    <property type="entry name" value="PROTEIN_KINASE_ATP"/>
    <property type="match status" value="1"/>
</dbReference>
<sequence>MESKRFIIRQIIGEGASSTVYRAFDTVNNTHVAIKVFSNRKKRNRESQRN</sequence>
<keyword evidence="3" id="KW-1185">Reference proteome</keyword>
<dbReference type="HOGENOM" id="CLU_3126143_0_0_1"/>
<feature type="binding site" evidence="1">
    <location>
        <position position="35"/>
    </location>
    <ligand>
        <name>ATP</name>
        <dbReference type="ChEBI" id="CHEBI:30616"/>
    </ligand>
</feature>
<protein>
    <recommendedName>
        <fullName evidence="4">Protein kinase domain-containing protein</fullName>
    </recommendedName>
</protein>
<evidence type="ECO:0000313" key="3">
    <source>
        <dbReference type="Proteomes" id="UP000011082"/>
    </source>
</evidence>
<gene>
    <name evidence="2" type="ORF">VICG_01268</name>
</gene>
<dbReference type="SUPFAM" id="SSF56112">
    <property type="entry name" value="Protein kinase-like (PK-like)"/>
    <property type="match status" value="1"/>
</dbReference>
<reference evidence="3" key="1">
    <citation type="submission" date="2011-05" db="EMBL/GenBank/DDBJ databases">
        <title>The genome sequence of Vittaforma corneae strain ATCC 50505.</title>
        <authorList>
            <consortium name="The Broad Institute Genome Sequencing Platform"/>
            <person name="Cuomo C."/>
            <person name="Didier E."/>
            <person name="Bowers L."/>
            <person name="Young S.K."/>
            <person name="Zeng Q."/>
            <person name="Gargeya S."/>
            <person name="Fitzgerald M."/>
            <person name="Haas B."/>
            <person name="Abouelleil A."/>
            <person name="Alvarado L."/>
            <person name="Arachchi H.M."/>
            <person name="Berlin A."/>
            <person name="Chapman S.B."/>
            <person name="Gearin G."/>
            <person name="Goldberg J."/>
            <person name="Griggs A."/>
            <person name="Gujja S."/>
            <person name="Hansen M."/>
            <person name="Heiman D."/>
            <person name="Howarth C."/>
            <person name="Larimer J."/>
            <person name="Lui A."/>
            <person name="MacDonald P.J.P."/>
            <person name="McCowen C."/>
            <person name="Montmayeur A."/>
            <person name="Murphy C."/>
            <person name="Neiman D."/>
            <person name="Pearson M."/>
            <person name="Priest M."/>
            <person name="Roberts A."/>
            <person name="Saif S."/>
            <person name="Shea T."/>
            <person name="Sisk P."/>
            <person name="Stolte C."/>
            <person name="Sykes S."/>
            <person name="Wortman J."/>
            <person name="Nusbaum C."/>
            <person name="Birren B."/>
        </authorList>
    </citation>
    <scope>NUCLEOTIDE SEQUENCE [LARGE SCALE GENOMIC DNA]</scope>
    <source>
        <strain evidence="3">ATCC 50505</strain>
    </source>
</reference>
<dbReference type="AlphaFoldDB" id="L2GMD0"/>
<dbReference type="EMBL" id="JH370140">
    <property type="protein sequence ID" value="ELA41635.1"/>
    <property type="molecule type" value="Genomic_DNA"/>
</dbReference>
<evidence type="ECO:0000313" key="2">
    <source>
        <dbReference type="EMBL" id="ELA41635.1"/>
    </source>
</evidence>